<dbReference type="Proteomes" id="UP000240608">
    <property type="component" value="Unassembled WGS sequence"/>
</dbReference>
<protein>
    <submittedName>
        <fullName evidence="2">Glycosyltransferase</fullName>
    </submittedName>
</protein>
<accession>A0A2T4DUA2</accession>
<reference evidence="2 3" key="1">
    <citation type="submission" date="2018-03" db="EMBL/GenBank/DDBJ databases">
        <title>Cross-interface Injection: A General Nanoliter Liquid Handling Method Applied to Single Cells Genome Amplification Automated Nanoliter Liquid Handling Applied to Single Cell Multiple Displacement Amplification.</title>
        <authorList>
            <person name="Yun J."/>
            <person name="Xu P."/>
            <person name="Xu J."/>
            <person name="Dai X."/>
            <person name="Wang Y."/>
            <person name="Zheng X."/>
            <person name="Cao C."/>
            <person name="Yi Q."/>
            <person name="Zhu Y."/>
            <person name="Wang L."/>
            <person name="Dong Z."/>
            <person name="Huang Y."/>
            <person name="Huang L."/>
            <person name="Du W."/>
        </authorList>
    </citation>
    <scope>NUCLEOTIDE SEQUENCE [LARGE SCALE GENOMIC DNA]</scope>
    <source>
        <strain evidence="2 3">Z-D1-2</strain>
    </source>
</reference>
<keyword evidence="2" id="KW-0808">Transferase</keyword>
<feature type="domain" description="Glycosyl transferase family 28 C-terminal" evidence="1">
    <location>
        <begin position="278"/>
        <end position="382"/>
    </location>
</feature>
<sequence length="418" mass="47685">MMQNNKKILFVTIPEKGHINPMIGVAQALQKYGCNLAFFAVADISEQIKKAGLDIPVYFDKHPKSDKEAFLTKGKAFAEKIKNKEWMQQWIKTLLIDAVPEQIPVLEKVIDDFQPTLIVTDPMMYAAALVAESKKIPWAGISSSLNPITPDNWSCELTETLTLYQKEREQLFQKSAQTPHFKISDLISPWLNIVFSTEAYIPRWLSQNDFSFYVGTSFNEKNRGDEQDFPFHLLKPNCKKVYMSLGSQVYYHPHLFKAVQEALMDTEVQLIFAVNELMNTDFIHELNENVIAVSYAPQLELLPHIDLMISHGGANSVMECLAYGKPIALFPLCNDQFLQARFIREAKVGKVLDTETPDVETYKKQLLLLLNEDTAEVKNARIIRESFAQHNGPEEAAQLILELAKHKKPLKPELPFEK</sequence>
<dbReference type="AlphaFoldDB" id="A0A2T4DUA2"/>
<name>A0A2T4DUA2_9BACT</name>
<dbReference type="Gene3D" id="3.40.50.2000">
    <property type="entry name" value="Glycogen Phosphorylase B"/>
    <property type="match status" value="2"/>
</dbReference>
<dbReference type="InterPro" id="IPR050426">
    <property type="entry name" value="Glycosyltransferase_28"/>
</dbReference>
<dbReference type="PANTHER" id="PTHR48050:SF13">
    <property type="entry name" value="STEROL 3-BETA-GLUCOSYLTRANSFERASE UGT80A2"/>
    <property type="match status" value="1"/>
</dbReference>
<gene>
    <name evidence="2" type="ORF">C9994_03110</name>
</gene>
<proteinExistence type="predicted"/>
<dbReference type="GO" id="GO:0016758">
    <property type="term" value="F:hexosyltransferase activity"/>
    <property type="evidence" value="ECO:0007669"/>
    <property type="project" value="InterPro"/>
</dbReference>
<dbReference type="GO" id="GO:0008194">
    <property type="term" value="F:UDP-glycosyltransferase activity"/>
    <property type="evidence" value="ECO:0007669"/>
    <property type="project" value="InterPro"/>
</dbReference>
<dbReference type="PANTHER" id="PTHR48050">
    <property type="entry name" value="STEROL 3-BETA-GLUCOSYLTRANSFERASE"/>
    <property type="match status" value="1"/>
</dbReference>
<dbReference type="CDD" id="cd03784">
    <property type="entry name" value="GT1_Gtf-like"/>
    <property type="match status" value="1"/>
</dbReference>
<dbReference type="GO" id="GO:0017000">
    <property type="term" value="P:antibiotic biosynthetic process"/>
    <property type="evidence" value="ECO:0007669"/>
    <property type="project" value="UniProtKB-ARBA"/>
</dbReference>
<organism evidence="2 3">
    <name type="scientific">Marivirga lumbricoides</name>
    <dbReference type="NCBI Taxonomy" id="1046115"/>
    <lineage>
        <taxon>Bacteria</taxon>
        <taxon>Pseudomonadati</taxon>
        <taxon>Bacteroidota</taxon>
        <taxon>Cytophagia</taxon>
        <taxon>Cytophagales</taxon>
        <taxon>Marivirgaceae</taxon>
        <taxon>Marivirga</taxon>
    </lineage>
</organism>
<evidence type="ECO:0000259" key="1">
    <source>
        <dbReference type="Pfam" id="PF04101"/>
    </source>
</evidence>
<evidence type="ECO:0000313" key="2">
    <source>
        <dbReference type="EMBL" id="PTB97389.1"/>
    </source>
</evidence>
<dbReference type="InterPro" id="IPR007235">
    <property type="entry name" value="Glyco_trans_28_C"/>
</dbReference>
<dbReference type="InterPro" id="IPR002213">
    <property type="entry name" value="UDP_glucos_trans"/>
</dbReference>
<dbReference type="EMBL" id="PYVU01000015">
    <property type="protein sequence ID" value="PTB97389.1"/>
    <property type="molecule type" value="Genomic_DNA"/>
</dbReference>
<evidence type="ECO:0000313" key="3">
    <source>
        <dbReference type="Proteomes" id="UP000240608"/>
    </source>
</evidence>
<dbReference type="SUPFAM" id="SSF53756">
    <property type="entry name" value="UDP-Glycosyltransferase/glycogen phosphorylase"/>
    <property type="match status" value="1"/>
</dbReference>
<dbReference type="Pfam" id="PF04101">
    <property type="entry name" value="Glyco_tran_28_C"/>
    <property type="match status" value="1"/>
</dbReference>
<comment type="caution">
    <text evidence="2">The sequence shown here is derived from an EMBL/GenBank/DDBJ whole genome shotgun (WGS) entry which is preliminary data.</text>
</comment>